<dbReference type="Proteomes" id="UP000299102">
    <property type="component" value="Unassembled WGS sequence"/>
</dbReference>
<feature type="region of interest" description="Disordered" evidence="1">
    <location>
        <begin position="1"/>
        <end position="97"/>
    </location>
</feature>
<keyword evidence="3" id="KW-1185">Reference proteome</keyword>
<proteinExistence type="predicted"/>
<organism evidence="2 3">
    <name type="scientific">Eumeta variegata</name>
    <name type="common">Bagworm moth</name>
    <name type="synonym">Eumeta japonica</name>
    <dbReference type="NCBI Taxonomy" id="151549"/>
    <lineage>
        <taxon>Eukaryota</taxon>
        <taxon>Metazoa</taxon>
        <taxon>Ecdysozoa</taxon>
        <taxon>Arthropoda</taxon>
        <taxon>Hexapoda</taxon>
        <taxon>Insecta</taxon>
        <taxon>Pterygota</taxon>
        <taxon>Neoptera</taxon>
        <taxon>Endopterygota</taxon>
        <taxon>Lepidoptera</taxon>
        <taxon>Glossata</taxon>
        <taxon>Ditrysia</taxon>
        <taxon>Tineoidea</taxon>
        <taxon>Psychidae</taxon>
        <taxon>Oiketicinae</taxon>
        <taxon>Eumeta</taxon>
    </lineage>
</organism>
<dbReference type="AlphaFoldDB" id="A0A4C1Y9L1"/>
<accession>A0A4C1Y9L1</accession>
<comment type="caution">
    <text evidence="2">The sequence shown here is derived from an EMBL/GenBank/DDBJ whole genome shotgun (WGS) entry which is preliminary data.</text>
</comment>
<feature type="compositionally biased region" description="Pro residues" evidence="1">
    <location>
        <begin position="51"/>
        <end position="64"/>
    </location>
</feature>
<evidence type="ECO:0000256" key="1">
    <source>
        <dbReference type="SAM" id="MobiDB-lite"/>
    </source>
</evidence>
<evidence type="ECO:0000313" key="2">
    <source>
        <dbReference type="EMBL" id="GBP71624.1"/>
    </source>
</evidence>
<dbReference type="EMBL" id="BGZK01001115">
    <property type="protein sequence ID" value="GBP71624.1"/>
    <property type="molecule type" value="Genomic_DNA"/>
</dbReference>
<protein>
    <submittedName>
        <fullName evidence="2">Uncharacterized protein</fullName>
    </submittedName>
</protein>
<name>A0A4C1Y9L1_EUMVA</name>
<reference evidence="2 3" key="1">
    <citation type="journal article" date="2019" name="Commun. Biol.">
        <title>The bagworm genome reveals a unique fibroin gene that provides high tensile strength.</title>
        <authorList>
            <person name="Kono N."/>
            <person name="Nakamura H."/>
            <person name="Ohtoshi R."/>
            <person name="Tomita M."/>
            <person name="Numata K."/>
            <person name="Arakawa K."/>
        </authorList>
    </citation>
    <scope>NUCLEOTIDE SEQUENCE [LARGE SCALE GENOMIC DNA]</scope>
</reference>
<gene>
    <name evidence="2" type="ORF">EVAR_53107_1</name>
</gene>
<sequence>MEGSKSLSRRMAGVEGSLKLGARPTGQGAVRSRCRLARDMCSDPRPASAAPGPPRPIDAPPPPFRAADSFIPEHQQFKTAPRRSDSITSVTEMDFDA</sequence>
<evidence type="ECO:0000313" key="3">
    <source>
        <dbReference type="Proteomes" id="UP000299102"/>
    </source>
</evidence>